<dbReference type="InterPro" id="IPR051012">
    <property type="entry name" value="CellSynth/LPSAsmb/PSIAsmb"/>
</dbReference>
<proteinExistence type="predicted"/>
<reference evidence="5 6" key="1">
    <citation type="submission" date="2014-03" db="EMBL/GenBank/DDBJ databases">
        <title>The draft genome sequence of Thalassospira mesophila JCM 18969.</title>
        <authorList>
            <person name="Lai Q."/>
            <person name="Shao Z."/>
        </authorList>
    </citation>
    <scope>NUCLEOTIDE SEQUENCE [LARGE SCALE GENOMIC DNA]</scope>
    <source>
        <strain evidence="5 6">JCM 18969</strain>
    </source>
</reference>
<evidence type="ECO:0008006" key="7">
    <source>
        <dbReference type="Google" id="ProtNLM"/>
    </source>
</evidence>
<keyword evidence="6" id="KW-1185">Reference proteome</keyword>
<dbReference type="PROSITE" id="PS50005">
    <property type="entry name" value="TPR"/>
    <property type="match status" value="2"/>
</dbReference>
<keyword evidence="4" id="KW-1133">Transmembrane helix</keyword>
<keyword evidence="2 3" id="KW-0802">TPR repeat</keyword>
<gene>
    <name evidence="5" type="ORF">TMES_20775</name>
</gene>
<comment type="caution">
    <text evidence="5">The sequence shown here is derived from an EMBL/GenBank/DDBJ whole genome shotgun (WGS) entry which is preliminary data.</text>
</comment>
<evidence type="ECO:0000256" key="2">
    <source>
        <dbReference type="ARBA" id="ARBA00022803"/>
    </source>
</evidence>
<keyword evidence="1" id="KW-0677">Repeat</keyword>
<dbReference type="Gene3D" id="1.25.40.10">
    <property type="entry name" value="Tetratricopeptide repeat domain"/>
    <property type="match status" value="3"/>
</dbReference>
<keyword evidence="4" id="KW-0472">Membrane</keyword>
<name>A0A1Y2KWX1_9PROT</name>
<dbReference type="SUPFAM" id="SSF48452">
    <property type="entry name" value="TPR-like"/>
    <property type="match status" value="2"/>
</dbReference>
<dbReference type="Proteomes" id="UP000193391">
    <property type="component" value="Unassembled WGS sequence"/>
</dbReference>
<evidence type="ECO:0000256" key="4">
    <source>
        <dbReference type="SAM" id="Phobius"/>
    </source>
</evidence>
<dbReference type="InterPro" id="IPR019734">
    <property type="entry name" value="TPR_rpt"/>
</dbReference>
<evidence type="ECO:0000256" key="1">
    <source>
        <dbReference type="ARBA" id="ARBA00022737"/>
    </source>
</evidence>
<dbReference type="SMART" id="SM00028">
    <property type="entry name" value="TPR"/>
    <property type="match status" value="4"/>
</dbReference>
<dbReference type="PANTHER" id="PTHR45586">
    <property type="entry name" value="TPR REPEAT-CONTAINING PROTEIN PA4667"/>
    <property type="match status" value="1"/>
</dbReference>
<accession>A0A1Y2KWX1</accession>
<keyword evidence="4" id="KW-0812">Transmembrane</keyword>
<dbReference type="PANTHER" id="PTHR45586:SF1">
    <property type="entry name" value="LIPOPOLYSACCHARIDE ASSEMBLY PROTEIN B"/>
    <property type="match status" value="1"/>
</dbReference>
<feature type="transmembrane region" description="Helical" evidence="4">
    <location>
        <begin position="7"/>
        <end position="29"/>
    </location>
</feature>
<protein>
    <recommendedName>
        <fullName evidence="7">Tetratricopeptide repeat-like domain-containing protein</fullName>
    </recommendedName>
</protein>
<dbReference type="EMBL" id="JFKA01000017">
    <property type="protein sequence ID" value="OSQ35561.1"/>
    <property type="molecule type" value="Genomic_DNA"/>
</dbReference>
<organism evidence="5 6">
    <name type="scientific">Thalassospira mesophila</name>
    <dbReference type="NCBI Taxonomy" id="1293891"/>
    <lineage>
        <taxon>Bacteria</taxon>
        <taxon>Pseudomonadati</taxon>
        <taxon>Pseudomonadota</taxon>
        <taxon>Alphaproteobacteria</taxon>
        <taxon>Rhodospirillales</taxon>
        <taxon>Thalassospiraceae</taxon>
        <taxon>Thalassospira</taxon>
    </lineage>
</organism>
<dbReference type="Pfam" id="PF13181">
    <property type="entry name" value="TPR_8"/>
    <property type="match status" value="1"/>
</dbReference>
<evidence type="ECO:0000313" key="6">
    <source>
        <dbReference type="Proteomes" id="UP000193391"/>
    </source>
</evidence>
<dbReference type="InterPro" id="IPR011990">
    <property type="entry name" value="TPR-like_helical_dom_sf"/>
</dbReference>
<dbReference type="STRING" id="1293891.TMES_20775"/>
<evidence type="ECO:0000313" key="5">
    <source>
        <dbReference type="EMBL" id="OSQ35561.1"/>
    </source>
</evidence>
<feature type="repeat" description="TPR" evidence="3">
    <location>
        <begin position="1204"/>
        <end position="1237"/>
    </location>
</feature>
<sequence>MRLGTINLTSLGVIIVMTGAVITSGLLMVPSKRELANIYFRDKDFVKSRQFYEEEYARGNRTIDVYGALSRIYLQNGEIDHAIDLFEALQRRYPTSVRVLTDLGTYYQYAQRPDDYTRTLEELRKVAPTEALLRDLSNIYNFNGKYREQIDVLRELAERGWATSRDLVSIVYLYASLGLQDKSIAFVDGLLAKPGNFNAVLAELKLRLLFDTGKAEQGAQFARVWVNRLPVYATAQTIAGLYQTRGLPPGQLIDMVASLRSTLDNSDPRLDVLYASILLDANRVSDAQAVLDPLISSNTLTDDGWAVAIRAAIGGNDLQAAKTYVTAHPDAALPDIMSYALEISLQKGDLASAATFAAHIPAESRLASPVLWARYAVLRNDPADIEKWITTALAKKTMAFADRYELAMLLNDLGRTRDLLPVLDQLAQTTPANGDIFSLASLYVALGEASHGLPLLSPALQNNPLIRNQAAQALLNAATGHGDLARQWLAQLPPGQLDADLLSTLYTTAMQGKAFGFAQQVASEINRRQPRLENRLLVLDAIWRQNDIAGLTAALDNLSPQDTASPQNARILSQFMMDVGLPARAYALAGRYRSDFATQNDLKDVWVQAALTTGHLDDLYTTLATLDADPQKLSIATFGAYVEAANSLGKTASLEPAILARYGDLPGWLRSLLIDGALDGGNIKTAQAYLQREADLNGSDMWFYLASARAGFADHDYDTTRKMLQQSLRHIAGASPTSLLQMARIWQIIGDHSTAITATDQPPTTAVAVATTDGTNGTARLDKETLAALNQIADALRLLPSIDATSLPETALLFRSLNRLNDGGTLIARVAGNAPGYEARLAQAILAINAQTPVATRTWIANYDWKLAQTGDLATLQGLASQSGDVTTEILATRKQLDLAPTDRRLQFALADAQLRAGNVEQALALARALPHDNEDYRNLYIEALRQSIGKAGPGRSDLIALLSQDLNDSTEPRKTQIIYDLIGLNAYGPVLPELEKRAELSLEWGNYYFDALSALGRPKDALAFLSRQAASSEVNDRQRQEIAYRLLGAGEKTAAEIIFRDMAAKSGPDSEAAKTLLFLWGPRLTDKQADWMSNQIANSTGKTRLGWLEIAGNAFAPARATALLAKYAPKYANNNGYISRLIAAYQKSGDRAALLGLLDDQRVRAANDKTRLTTLLAASQAGGFESLTQQIARRLTVIDRTAAEPYRILGQLAYGKEQFETASSYLERYLSLVPTGDYESYYYLAESADRLGRKKSATTNYRKSLELLQRQPDPTFYMRHLEGLILQRLQRYDDAVAIFTRLLRDNPNDAGVIADIAETRLLQRSPQRALQRVRRQ</sequence>
<feature type="repeat" description="TPR" evidence="3">
    <location>
        <begin position="63"/>
        <end position="96"/>
    </location>
</feature>
<evidence type="ECO:0000256" key="3">
    <source>
        <dbReference type="PROSITE-ProRule" id="PRU00339"/>
    </source>
</evidence>